<accession>A0A3P6EAJ6</accession>
<sequence>MLVNRQLVVISMVGNSTRILGWIVSVTEASFLQMQLRHCLRLIKKLMKAITFCGG</sequence>
<dbReference type="AlphaFoldDB" id="A0A3P6EAJ6"/>
<proteinExistence type="predicted"/>
<evidence type="ECO:0000313" key="1">
    <source>
        <dbReference type="EMBL" id="VDD36790.1"/>
    </source>
</evidence>
<dbReference type="EMBL" id="LR031876">
    <property type="protein sequence ID" value="VDD36790.1"/>
    <property type="molecule type" value="Genomic_DNA"/>
</dbReference>
<gene>
    <name evidence="1" type="ORF">BOLC7T42350H</name>
</gene>
<protein>
    <submittedName>
        <fullName evidence="1">Uncharacterized protein</fullName>
    </submittedName>
</protein>
<reference evidence="1" key="1">
    <citation type="submission" date="2018-11" db="EMBL/GenBank/DDBJ databases">
        <authorList>
            <consortium name="Genoscope - CEA"/>
            <person name="William W."/>
        </authorList>
    </citation>
    <scope>NUCLEOTIDE SEQUENCE</scope>
</reference>
<organism evidence="1">
    <name type="scientific">Brassica oleracea</name>
    <name type="common">Wild cabbage</name>
    <dbReference type="NCBI Taxonomy" id="3712"/>
    <lineage>
        <taxon>Eukaryota</taxon>
        <taxon>Viridiplantae</taxon>
        <taxon>Streptophyta</taxon>
        <taxon>Embryophyta</taxon>
        <taxon>Tracheophyta</taxon>
        <taxon>Spermatophyta</taxon>
        <taxon>Magnoliopsida</taxon>
        <taxon>eudicotyledons</taxon>
        <taxon>Gunneridae</taxon>
        <taxon>Pentapetalae</taxon>
        <taxon>rosids</taxon>
        <taxon>malvids</taxon>
        <taxon>Brassicales</taxon>
        <taxon>Brassicaceae</taxon>
        <taxon>Brassiceae</taxon>
        <taxon>Brassica</taxon>
    </lineage>
</organism>
<name>A0A3P6EAJ6_BRAOL</name>